<dbReference type="PANTHER" id="PTHR20908">
    <property type="entry name" value="LD15586P"/>
    <property type="match status" value="1"/>
</dbReference>
<dbReference type="InterPro" id="IPR029058">
    <property type="entry name" value="AB_hydrolase_fold"/>
</dbReference>
<dbReference type="EMBL" id="OV725080">
    <property type="protein sequence ID" value="CAH1400190.1"/>
    <property type="molecule type" value="Genomic_DNA"/>
</dbReference>
<protein>
    <recommendedName>
        <fullName evidence="3">Transmembrane protein 53</fullName>
    </recommendedName>
</protein>
<keyword evidence="2" id="KW-1185">Reference proteome</keyword>
<dbReference type="Pfam" id="PF05705">
    <property type="entry name" value="DUF829"/>
    <property type="match status" value="1"/>
</dbReference>
<sequence>MSQVKGKYRFRYEFTKSLELISNDWLSIQERKRRLPLVEMDEKRPLVVLLAWVGSKKIHAYKYADVYLEKGFDVLLVSTSIGQMVLPITGYLATSSNLADFLNEQQSYQPLVIHALSIGCVVWCYTEEKILKNVDKYHSMIDRLAGCIWDSPPNGRKAYILSHVAFKKDGILRVICEKLIQLSLLLTYFVCYKYLDQATHLIFNPGLKLPKLLLISKDDPISQYRMNMKAYENWKSKGFQVNLKLWEKSMHVSHFLFHRQEYLNQINLFLLSIGLPNSNKKQDVI</sequence>
<evidence type="ECO:0000313" key="2">
    <source>
        <dbReference type="Proteomes" id="UP001152798"/>
    </source>
</evidence>
<dbReference type="SUPFAM" id="SSF53474">
    <property type="entry name" value="alpha/beta-Hydrolases"/>
    <property type="match status" value="1"/>
</dbReference>
<dbReference type="InterPro" id="IPR008547">
    <property type="entry name" value="DUF829_TMEM53"/>
</dbReference>
<proteinExistence type="predicted"/>
<dbReference type="OrthoDB" id="77878at2759"/>
<reference evidence="1" key="1">
    <citation type="submission" date="2022-01" db="EMBL/GenBank/DDBJ databases">
        <authorList>
            <person name="King R."/>
        </authorList>
    </citation>
    <scope>NUCLEOTIDE SEQUENCE</scope>
</reference>
<gene>
    <name evidence="1" type="ORF">NEZAVI_LOCUS9485</name>
</gene>
<dbReference type="AlphaFoldDB" id="A0A9P0HDY8"/>
<evidence type="ECO:0008006" key="3">
    <source>
        <dbReference type="Google" id="ProtNLM"/>
    </source>
</evidence>
<dbReference type="Proteomes" id="UP001152798">
    <property type="component" value="Chromosome 4"/>
</dbReference>
<evidence type="ECO:0000313" key="1">
    <source>
        <dbReference type="EMBL" id="CAH1400190.1"/>
    </source>
</evidence>
<name>A0A9P0HDY8_NEZVI</name>
<dbReference type="PANTHER" id="PTHR20908:SF1">
    <property type="entry name" value="LD15586P"/>
    <property type="match status" value="1"/>
</dbReference>
<organism evidence="1 2">
    <name type="scientific">Nezara viridula</name>
    <name type="common">Southern green stink bug</name>
    <name type="synonym">Cimex viridulus</name>
    <dbReference type="NCBI Taxonomy" id="85310"/>
    <lineage>
        <taxon>Eukaryota</taxon>
        <taxon>Metazoa</taxon>
        <taxon>Ecdysozoa</taxon>
        <taxon>Arthropoda</taxon>
        <taxon>Hexapoda</taxon>
        <taxon>Insecta</taxon>
        <taxon>Pterygota</taxon>
        <taxon>Neoptera</taxon>
        <taxon>Paraneoptera</taxon>
        <taxon>Hemiptera</taxon>
        <taxon>Heteroptera</taxon>
        <taxon>Panheteroptera</taxon>
        <taxon>Pentatomomorpha</taxon>
        <taxon>Pentatomoidea</taxon>
        <taxon>Pentatomidae</taxon>
        <taxon>Pentatominae</taxon>
        <taxon>Nezara</taxon>
    </lineage>
</organism>
<accession>A0A9P0HDY8</accession>
<dbReference type="GO" id="GO:0017171">
    <property type="term" value="F:serine hydrolase activity"/>
    <property type="evidence" value="ECO:0007669"/>
    <property type="project" value="TreeGrafter"/>
</dbReference>